<feature type="region of interest" description="Disordered" evidence="1">
    <location>
        <begin position="21"/>
        <end position="41"/>
    </location>
</feature>
<reference evidence="2" key="1">
    <citation type="submission" date="2022-03" db="EMBL/GenBank/DDBJ databases">
        <authorList>
            <person name="Martin H S."/>
        </authorList>
    </citation>
    <scope>NUCLEOTIDE SEQUENCE</scope>
</reference>
<accession>A0ABN8IC00</accession>
<evidence type="ECO:0000313" key="3">
    <source>
        <dbReference type="Proteomes" id="UP000837857"/>
    </source>
</evidence>
<proteinExistence type="predicted"/>
<dbReference type="EMBL" id="OW152832">
    <property type="protein sequence ID" value="CAH2051624.1"/>
    <property type="molecule type" value="Genomic_DNA"/>
</dbReference>
<evidence type="ECO:0000256" key="1">
    <source>
        <dbReference type="SAM" id="MobiDB-lite"/>
    </source>
</evidence>
<protein>
    <submittedName>
        <fullName evidence="2">Uncharacterized protein</fullName>
    </submittedName>
</protein>
<name>A0ABN8IC00_9NEOP</name>
<evidence type="ECO:0000313" key="2">
    <source>
        <dbReference type="EMBL" id="CAH2051624.1"/>
    </source>
</evidence>
<organism evidence="2 3">
    <name type="scientific">Iphiclides podalirius</name>
    <name type="common">scarce swallowtail</name>
    <dbReference type="NCBI Taxonomy" id="110791"/>
    <lineage>
        <taxon>Eukaryota</taxon>
        <taxon>Metazoa</taxon>
        <taxon>Ecdysozoa</taxon>
        <taxon>Arthropoda</taxon>
        <taxon>Hexapoda</taxon>
        <taxon>Insecta</taxon>
        <taxon>Pterygota</taxon>
        <taxon>Neoptera</taxon>
        <taxon>Endopterygota</taxon>
        <taxon>Lepidoptera</taxon>
        <taxon>Glossata</taxon>
        <taxon>Ditrysia</taxon>
        <taxon>Papilionoidea</taxon>
        <taxon>Papilionidae</taxon>
        <taxon>Papilioninae</taxon>
        <taxon>Iphiclides</taxon>
    </lineage>
</organism>
<feature type="non-terminal residue" evidence="2">
    <location>
        <position position="1"/>
    </location>
</feature>
<keyword evidence="3" id="KW-1185">Reference proteome</keyword>
<gene>
    <name evidence="2" type="ORF">IPOD504_LOCUS7860</name>
</gene>
<dbReference type="Proteomes" id="UP000837857">
    <property type="component" value="Chromosome 20"/>
</dbReference>
<sequence length="131" mass="14177">MTAPGTSYGFRVRVGGQFEATSVEHSSDVRKPLHRKPKEPIETNYANKHRCICPARFMETIGQTNGRDKARGVTSRVPASTGACGSFTFHHSSPMPAAHMQPPSCGQCPRLLIRTPMEENGGLTAIPLDTG</sequence>